<dbReference type="InParanoid" id="A0A0H2S9J7"/>
<evidence type="ECO:0000256" key="2">
    <source>
        <dbReference type="SAM" id="MobiDB-lite"/>
    </source>
</evidence>
<dbReference type="OrthoDB" id="407442at2759"/>
<dbReference type="InterPro" id="IPR012677">
    <property type="entry name" value="Nucleotide-bd_a/b_plait_sf"/>
</dbReference>
<evidence type="ECO:0000259" key="3">
    <source>
        <dbReference type="PROSITE" id="PS50102"/>
    </source>
</evidence>
<dbReference type="SMART" id="SM00360">
    <property type="entry name" value="RRM"/>
    <property type="match status" value="1"/>
</dbReference>
<dbReference type="Proteomes" id="UP000053477">
    <property type="component" value="Unassembled WGS sequence"/>
</dbReference>
<dbReference type="GO" id="GO:0003723">
    <property type="term" value="F:RNA binding"/>
    <property type="evidence" value="ECO:0007669"/>
    <property type="project" value="UniProtKB-UniRule"/>
</dbReference>
<dbReference type="AlphaFoldDB" id="A0A0H2S9J7"/>
<protein>
    <submittedName>
        <fullName evidence="4">RNA-binding domain-containing protein</fullName>
    </submittedName>
</protein>
<keyword evidence="5" id="KW-1185">Reference proteome</keyword>
<dbReference type="Gene3D" id="3.30.70.330">
    <property type="match status" value="1"/>
</dbReference>
<feature type="compositionally biased region" description="Acidic residues" evidence="2">
    <location>
        <begin position="148"/>
        <end position="161"/>
    </location>
</feature>
<dbReference type="FunCoup" id="A0A0H2S9J7">
    <property type="interactions" value="64"/>
</dbReference>
<dbReference type="InterPro" id="IPR000504">
    <property type="entry name" value="RRM_dom"/>
</dbReference>
<gene>
    <name evidence="4" type="ORF">SCHPADRAFT_827964</name>
</gene>
<dbReference type="PANTHER" id="PTHR48037">
    <property type="entry name" value="ATPASE E1"/>
    <property type="match status" value="1"/>
</dbReference>
<evidence type="ECO:0000256" key="1">
    <source>
        <dbReference type="PROSITE-ProRule" id="PRU00176"/>
    </source>
</evidence>
<evidence type="ECO:0000313" key="5">
    <source>
        <dbReference type="Proteomes" id="UP000053477"/>
    </source>
</evidence>
<dbReference type="EMBL" id="KQ085958">
    <property type="protein sequence ID" value="KLO13526.1"/>
    <property type="molecule type" value="Genomic_DNA"/>
</dbReference>
<evidence type="ECO:0000313" key="4">
    <source>
        <dbReference type="EMBL" id="KLO13526.1"/>
    </source>
</evidence>
<dbReference type="PANTHER" id="PTHR48037:SF1">
    <property type="entry name" value="RRM DOMAIN-CONTAINING PROTEIN"/>
    <property type="match status" value="1"/>
</dbReference>
<accession>A0A0H2S9J7</accession>
<dbReference type="SUPFAM" id="SSF54928">
    <property type="entry name" value="RNA-binding domain, RBD"/>
    <property type="match status" value="1"/>
</dbReference>
<proteinExistence type="predicted"/>
<dbReference type="PROSITE" id="PS50102">
    <property type="entry name" value="RRM"/>
    <property type="match status" value="1"/>
</dbReference>
<name>A0A0H2S9J7_9AGAM</name>
<dbReference type="STRING" id="27342.A0A0H2S9J7"/>
<organism evidence="4 5">
    <name type="scientific">Schizopora paradoxa</name>
    <dbReference type="NCBI Taxonomy" id="27342"/>
    <lineage>
        <taxon>Eukaryota</taxon>
        <taxon>Fungi</taxon>
        <taxon>Dikarya</taxon>
        <taxon>Basidiomycota</taxon>
        <taxon>Agaricomycotina</taxon>
        <taxon>Agaricomycetes</taxon>
        <taxon>Hymenochaetales</taxon>
        <taxon>Schizoporaceae</taxon>
        <taxon>Schizopora</taxon>
    </lineage>
</organism>
<feature type="domain" description="RRM" evidence="3">
    <location>
        <begin position="9"/>
        <end position="98"/>
    </location>
</feature>
<dbReference type="Pfam" id="PF00076">
    <property type="entry name" value="RRM_1"/>
    <property type="match status" value="1"/>
</dbReference>
<keyword evidence="1" id="KW-0694">RNA-binding</keyword>
<sequence length="161" mass="17602">MEEGTRAKRTVFIGGINDDIDEEAILEQFQVFGTVLEVQIPPAQVPHNNYQNANQSGPKHRGFAFVTYESASDAQDAIDNMDLNELKSRVIRVSLARPQKTPMAGLGNRAVWESEDWLAHHTKPLAESGGVGARAAIRAQGNAIAEESKEEEANGDDAMEE</sequence>
<reference evidence="4 5" key="1">
    <citation type="submission" date="2015-04" db="EMBL/GenBank/DDBJ databases">
        <title>Complete genome sequence of Schizopora paradoxa KUC8140, a cosmopolitan wood degrader in East Asia.</title>
        <authorList>
            <consortium name="DOE Joint Genome Institute"/>
            <person name="Min B."/>
            <person name="Park H."/>
            <person name="Jang Y."/>
            <person name="Kim J.-J."/>
            <person name="Kim K.H."/>
            <person name="Pangilinan J."/>
            <person name="Lipzen A."/>
            <person name="Riley R."/>
            <person name="Grigoriev I.V."/>
            <person name="Spatafora J.W."/>
            <person name="Choi I.-G."/>
        </authorList>
    </citation>
    <scope>NUCLEOTIDE SEQUENCE [LARGE SCALE GENOMIC DNA]</scope>
    <source>
        <strain evidence="4 5">KUC8140</strain>
    </source>
</reference>
<feature type="region of interest" description="Disordered" evidence="2">
    <location>
        <begin position="139"/>
        <end position="161"/>
    </location>
</feature>
<dbReference type="InterPro" id="IPR035979">
    <property type="entry name" value="RBD_domain_sf"/>
</dbReference>